<evidence type="ECO:0000313" key="2">
    <source>
        <dbReference type="EMBL" id="TQV80090.1"/>
    </source>
</evidence>
<dbReference type="Proteomes" id="UP000319732">
    <property type="component" value="Unassembled WGS sequence"/>
</dbReference>
<dbReference type="InterPro" id="IPR027565">
    <property type="entry name" value="Cupin_WbuC"/>
</dbReference>
<evidence type="ECO:0000259" key="1">
    <source>
        <dbReference type="Pfam" id="PF19480"/>
    </source>
</evidence>
<proteinExistence type="predicted"/>
<keyword evidence="3" id="KW-1185">Reference proteome</keyword>
<accession>A0A545TS94</accession>
<protein>
    <submittedName>
        <fullName evidence="2">Cupin fold metalloprotein, WbuC family</fullName>
    </submittedName>
</protein>
<comment type="caution">
    <text evidence="2">The sequence shown here is derived from an EMBL/GenBank/DDBJ whole genome shotgun (WGS) entry which is preliminary data.</text>
</comment>
<dbReference type="InterPro" id="IPR046058">
    <property type="entry name" value="WbuC_cupin"/>
</dbReference>
<dbReference type="RefSeq" id="WP_142904189.1">
    <property type="nucleotide sequence ID" value="NZ_ML660092.1"/>
</dbReference>
<dbReference type="Gene3D" id="2.60.120.10">
    <property type="entry name" value="Jelly Rolls"/>
    <property type="match status" value="1"/>
</dbReference>
<feature type="domain" description="Cupin fold metalloprotein WbuC cupin" evidence="1">
    <location>
        <begin position="9"/>
        <end position="91"/>
    </location>
</feature>
<sequence>MNSAAIQVIDNELIGNLCFDAGRSQRRRKNYNLHQMVDPVHRFLNAIEPDAYVQPHRHTQPERQECFVVLRGSFIVVIFNNSGDITHTIHLGENSDRGVDIVPGIWHTLISLEPGGVVFEVKQGPYVPLAAVDAAPWAPREGSVKADSYLERLKRRVWHFDRCNKAQAGSLQEGAV</sequence>
<dbReference type="Pfam" id="PF19480">
    <property type="entry name" value="DUF6016"/>
    <property type="match status" value="1"/>
</dbReference>
<organism evidence="2 3">
    <name type="scientific">Exilibacterium tricleocarpae</name>
    <dbReference type="NCBI Taxonomy" id="2591008"/>
    <lineage>
        <taxon>Bacteria</taxon>
        <taxon>Pseudomonadati</taxon>
        <taxon>Pseudomonadota</taxon>
        <taxon>Gammaproteobacteria</taxon>
        <taxon>Cellvibrionales</taxon>
        <taxon>Cellvibrionaceae</taxon>
        <taxon>Exilibacterium</taxon>
    </lineage>
</organism>
<dbReference type="CDD" id="cd07005">
    <property type="entry name" value="cupin_WbuC-like"/>
    <property type="match status" value="1"/>
</dbReference>
<evidence type="ECO:0000313" key="3">
    <source>
        <dbReference type="Proteomes" id="UP000319732"/>
    </source>
</evidence>
<reference evidence="2 3" key="1">
    <citation type="submission" date="2019-06" db="EMBL/GenBank/DDBJ databases">
        <title>Whole genome sequence for Cellvibrionaceae sp. R142.</title>
        <authorList>
            <person name="Wang G."/>
        </authorList>
    </citation>
    <scope>NUCLEOTIDE SEQUENCE [LARGE SCALE GENOMIC DNA]</scope>
    <source>
        <strain evidence="2 3">R142</strain>
    </source>
</reference>
<gene>
    <name evidence="2" type="ORF">FKG94_10500</name>
</gene>
<dbReference type="InterPro" id="IPR014710">
    <property type="entry name" value="RmlC-like_jellyroll"/>
</dbReference>
<dbReference type="NCBIfam" id="TIGR04366">
    <property type="entry name" value="cupin_WbuC"/>
    <property type="match status" value="1"/>
</dbReference>
<dbReference type="EMBL" id="VHSG01000010">
    <property type="protein sequence ID" value="TQV80090.1"/>
    <property type="molecule type" value="Genomic_DNA"/>
</dbReference>
<dbReference type="InterPro" id="IPR011051">
    <property type="entry name" value="RmlC_Cupin_sf"/>
</dbReference>
<dbReference type="OrthoDB" id="981227at2"/>
<name>A0A545TS94_9GAMM</name>
<dbReference type="SUPFAM" id="SSF51182">
    <property type="entry name" value="RmlC-like cupins"/>
    <property type="match status" value="1"/>
</dbReference>
<dbReference type="AlphaFoldDB" id="A0A545TS94"/>